<evidence type="ECO:0000313" key="2">
    <source>
        <dbReference type="Proteomes" id="UP000825935"/>
    </source>
</evidence>
<keyword evidence="2" id="KW-1185">Reference proteome</keyword>
<accession>A0A8T2TQG9</accession>
<proteinExistence type="predicted"/>
<reference evidence="1" key="1">
    <citation type="submission" date="2021-08" db="EMBL/GenBank/DDBJ databases">
        <title>WGS assembly of Ceratopteris richardii.</title>
        <authorList>
            <person name="Marchant D.B."/>
            <person name="Chen G."/>
            <person name="Jenkins J."/>
            <person name="Shu S."/>
            <person name="Leebens-Mack J."/>
            <person name="Grimwood J."/>
            <person name="Schmutz J."/>
            <person name="Soltis P."/>
            <person name="Soltis D."/>
            <person name="Chen Z.-H."/>
        </authorList>
    </citation>
    <scope>NUCLEOTIDE SEQUENCE</scope>
    <source>
        <strain evidence="1">Whitten #5841</strain>
        <tissue evidence="1">Leaf</tissue>
    </source>
</reference>
<dbReference type="AlphaFoldDB" id="A0A8T2TQG9"/>
<name>A0A8T2TQG9_CERRI</name>
<protein>
    <submittedName>
        <fullName evidence="1">Uncharacterized protein</fullName>
    </submittedName>
</protein>
<comment type="caution">
    <text evidence="1">The sequence shown here is derived from an EMBL/GenBank/DDBJ whole genome shotgun (WGS) entry which is preliminary data.</text>
</comment>
<evidence type="ECO:0000313" key="1">
    <source>
        <dbReference type="EMBL" id="KAH7423664.1"/>
    </source>
</evidence>
<dbReference type="EMBL" id="CM035417">
    <property type="protein sequence ID" value="KAH7423664.1"/>
    <property type="molecule type" value="Genomic_DNA"/>
</dbReference>
<organism evidence="1 2">
    <name type="scientific">Ceratopteris richardii</name>
    <name type="common">Triangle waterfern</name>
    <dbReference type="NCBI Taxonomy" id="49495"/>
    <lineage>
        <taxon>Eukaryota</taxon>
        <taxon>Viridiplantae</taxon>
        <taxon>Streptophyta</taxon>
        <taxon>Embryophyta</taxon>
        <taxon>Tracheophyta</taxon>
        <taxon>Polypodiopsida</taxon>
        <taxon>Polypodiidae</taxon>
        <taxon>Polypodiales</taxon>
        <taxon>Pteridineae</taxon>
        <taxon>Pteridaceae</taxon>
        <taxon>Parkerioideae</taxon>
        <taxon>Ceratopteris</taxon>
    </lineage>
</organism>
<gene>
    <name evidence="1" type="ORF">KP509_12G067100</name>
</gene>
<dbReference type="Proteomes" id="UP000825935">
    <property type="component" value="Chromosome 12"/>
</dbReference>
<sequence length="91" mass="10429">MMEMHRPPSIKAREVSCEHYTKISQVFGECLKTTFTMGSVLQISWSCEQYDNSTRKTVQLGRPKLPPSTMKHQGILTVTRYGTFLMILCVD</sequence>